<name>A0AAD5XFS7_9FUNG</name>
<proteinExistence type="predicted"/>
<feature type="compositionally biased region" description="Low complexity" evidence="1">
    <location>
        <begin position="667"/>
        <end position="681"/>
    </location>
</feature>
<dbReference type="GO" id="GO:0032483">
    <property type="term" value="P:regulation of Rab protein signal transduction"/>
    <property type="evidence" value="ECO:0007669"/>
    <property type="project" value="TreeGrafter"/>
</dbReference>
<dbReference type="Pfam" id="PF02141">
    <property type="entry name" value="DENN"/>
    <property type="match status" value="2"/>
</dbReference>
<dbReference type="InterPro" id="IPR002219">
    <property type="entry name" value="PKC_DAG/PE"/>
</dbReference>
<dbReference type="Pfam" id="PF03456">
    <property type="entry name" value="uDENN"/>
    <property type="match status" value="1"/>
</dbReference>
<organism evidence="4 5">
    <name type="scientific">Physocladia obscura</name>
    <dbReference type="NCBI Taxonomy" id="109957"/>
    <lineage>
        <taxon>Eukaryota</taxon>
        <taxon>Fungi</taxon>
        <taxon>Fungi incertae sedis</taxon>
        <taxon>Chytridiomycota</taxon>
        <taxon>Chytridiomycota incertae sedis</taxon>
        <taxon>Chytridiomycetes</taxon>
        <taxon>Chytridiales</taxon>
        <taxon>Chytriomycetaceae</taxon>
        <taxon>Physocladia</taxon>
    </lineage>
</organism>
<evidence type="ECO:0000259" key="3">
    <source>
        <dbReference type="PROSITE" id="PS50211"/>
    </source>
</evidence>
<comment type="caution">
    <text evidence="4">The sequence shown here is derived from an EMBL/GenBank/DDBJ whole genome shotgun (WGS) entry which is preliminary data.</text>
</comment>
<evidence type="ECO:0000313" key="4">
    <source>
        <dbReference type="EMBL" id="KAJ3119716.1"/>
    </source>
</evidence>
<sequence length="1813" mass="200958">MPATVPPIRTADYFFQVGLPVFAQQQRQQEVMANHLSSLRRKDCIESDATISAPPANPQQAFKGKNNHYRVISAAQSNRSISAAGTTVTNSPRSANLLFVAQQQRSNASSSSSDDDSDTPLNILAPKLRAAHVVTRDFFGGNLRINTAAAEQNDAGTNDDDHNVLPNRSSGAVTPAHGRMKRKHPIDYIYDSRVICRFPETNYSGHEAFPESVAMFCFPNGLKFFHDPDNIPEATCHSFVTIASEGFGDKSYGVCLTFYEKIQEPLLSQLEELIEEWRQECIANTDMEYLQYLQSQLAINQERILKAKSGIFTSQPIAEPQHHVVGNAHTIVTDNDVAEILIEAEEKVNLFRDLLKTMDKVMPIDLENVYVPRCVGLLSRWPFYDVFGDWLKEVVMLVKGLNNKNRTVSPSGSDYSQIGGSNIPLERLLINFLYEVPLPPPGRVEVKITIGRYNLFCSRPPVNSIQVLQNHYSMLTLACESISLLLYPFSWQYHYIPILPADGMKILQATMPFIIGVNKEYFYRVEELDPDWKTELAIIDLDKNTLESDCNPPQIPPKDRRKLVARLLKYSGAQVASTPPAPSPLSPTPQPIHQHQHGKSIVYELPPKGVPITTRYAYPNGTIVPRSAVSRRWLAQIEIESEITDGQEGVVGGGSEDERNGGGGGDETQQQRRSSSLSSKSGNAGLEIITSESFAAGRSTELLSTVVSQSSLENSGIPTSALLTHAKRTQSTNTNINQVKNITTSAMQRGSLESMKVAMSRLKFSLPSRTKSPVVSKSAAMDDDDVDSSEVDSVKGAVVGSYLSPLKFDSESTAEVERSSDLRLFSEKMSRSEYMSGSTSMMMTQRFSEEPASFSRKPAHYATSITSSITTSPTYYDPSLAPTTTTTNNNPKHSSFSIAESTISLRPTSAGKREKTKLHEGHAFYMINLDDTQISPFGAAKFSKTDAIDETESIFSETVSQCDKTNHEEKQLLTAASNTAGGANSGPFPEKRKSGGSLLNALSRSSKSNPSIYRASNSGAPSAVPISTSQTLSSPTASELALNTATESGQKQLNSAEGLSSATTKPPQAPVKPLMPWKGDSNDKPEDSMLCRICLENLKCIGDITALKCQYCKSTIHHSCLQLIEGSPCITFFNEKKIQYSFFKVFTSLLKSYRTYMVMPEKLKLAKEKEAEKGETGANIIGLDLGPDDWFRKADFLAGADRESRVYLTHIVETQNFVQFTLERVELPESDYEILFFDESIKAKLNRSKLKFSKETTPFLKDGAYSIRATITALPPNSDGLDKDKTYTMSLFPVTIDKSLLGTPRKANPLVTEADQNMMRSHTNELVNRTHIANNKRKQDFSKWMRSKLKNFQRPENRLNVEMLTDEQRRDLFEQKLKAVSDTVGIYESAHLSTQSNAELQDAIEDLHTQQYLLIDMTEAELVDADDQDEYKSVTNRLLQAMTLYKEHLFALENPEYAPTSVPRSRASTYKRSITHTELLNDSERIHIHQHTAIPAVLVRSRSESLRKPAGSSQNNSPSSTRAMRFPSTSGTPAHENEDSGSNSPQRSPLVPHRKSELSTSHSDINATQNRKLSTNRELSPRAVSNASSISPLPCPRTPYQDPPVLLEPPTELQSGCLTVSGGVTDEFESSPAHVRPGNDSSTAQPIFVRPRSESINSRSAKTSNRPRNTRKRADVVSAEKFDLSAGEIESRGSLIHENECTLLLATSTAIILPEFYEETSFENNSDAGQILRLQGNETDENGKFSAKMSCENIVQEQVKPELQDLIEKTRKIILESANSQIQTEQVPPIKESADKESEERLATPDRKESLEF</sequence>
<feature type="compositionally biased region" description="Polar residues" evidence="1">
    <location>
        <begin position="1511"/>
        <end position="1532"/>
    </location>
</feature>
<feature type="compositionally biased region" description="Polar residues" evidence="1">
    <location>
        <begin position="1000"/>
        <end position="1066"/>
    </location>
</feature>
<feature type="compositionally biased region" description="Low complexity" evidence="1">
    <location>
        <begin position="872"/>
        <end position="890"/>
    </location>
</feature>
<dbReference type="Gene3D" id="3.30.450.200">
    <property type="match status" value="1"/>
</dbReference>
<dbReference type="InterPro" id="IPR005113">
    <property type="entry name" value="uDENN_dom"/>
</dbReference>
<feature type="region of interest" description="Disordered" evidence="1">
    <location>
        <begin position="1778"/>
        <end position="1813"/>
    </location>
</feature>
<evidence type="ECO:0000256" key="1">
    <source>
        <dbReference type="SAM" id="MobiDB-lite"/>
    </source>
</evidence>
<dbReference type="InterPro" id="IPR037516">
    <property type="entry name" value="Tripartite_DENN"/>
</dbReference>
<feature type="region of interest" description="Disordered" evidence="1">
    <location>
        <begin position="575"/>
        <end position="594"/>
    </location>
</feature>
<feature type="region of interest" description="Disordered" evidence="1">
    <location>
        <begin position="977"/>
        <end position="1082"/>
    </location>
</feature>
<dbReference type="SMART" id="SM00800">
    <property type="entry name" value="uDENN"/>
    <property type="match status" value="1"/>
</dbReference>
<dbReference type="Proteomes" id="UP001211907">
    <property type="component" value="Unassembled WGS sequence"/>
</dbReference>
<gene>
    <name evidence="4" type="ORF">HK100_000183</name>
</gene>
<dbReference type="PANTHER" id="PTHR12296">
    <property type="entry name" value="DENN DOMAIN-CONTAINING PROTEIN 4"/>
    <property type="match status" value="1"/>
</dbReference>
<evidence type="ECO:0008006" key="6">
    <source>
        <dbReference type="Google" id="ProtNLM"/>
    </source>
</evidence>
<dbReference type="Pfam" id="PF03455">
    <property type="entry name" value="dDENN"/>
    <property type="match status" value="1"/>
</dbReference>
<dbReference type="GO" id="GO:0031410">
    <property type="term" value="C:cytoplasmic vesicle"/>
    <property type="evidence" value="ECO:0007669"/>
    <property type="project" value="TreeGrafter"/>
</dbReference>
<feature type="region of interest" description="Disordered" evidence="1">
    <location>
        <begin position="872"/>
        <end position="895"/>
    </location>
</feature>
<feature type="compositionally biased region" description="Polar residues" evidence="1">
    <location>
        <begin position="1558"/>
        <end position="1591"/>
    </location>
</feature>
<dbReference type="InterPro" id="IPR051696">
    <property type="entry name" value="DENN_Domain_GEFs"/>
</dbReference>
<dbReference type="InterPro" id="IPR001194">
    <property type="entry name" value="cDENN_dom"/>
</dbReference>
<protein>
    <recommendedName>
        <fullName evidence="6">DENN-domain-containing protein</fullName>
    </recommendedName>
</protein>
<dbReference type="Gene3D" id="3.40.50.11500">
    <property type="match status" value="1"/>
</dbReference>
<feature type="region of interest" description="Disordered" evidence="1">
    <location>
        <begin position="644"/>
        <end position="683"/>
    </location>
</feature>
<accession>A0AAD5XFS7</accession>
<dbReference type="PROSITE" id="PS50211">
    <property type="entry name" value="DENN"/>
    <property type="match status" value="1"/>
</dbReference>
<feature type="compositionally biased region" description="Basic and acidic residues" evidence="1">
    <location>
        <begin position="1792"/>
        <end position="1813"/>
    </location>
</feature>
<dbReference type="InterPro" id="IPR005112">
    <property type="entry name" value="dDENN_dom"/>
</dbReference>
<feature type="region of interest" description="Disordered" evidence="1">
    <location>
        <begin position="151"/>
        <end position="177"/>
    </location>
</feature>
<evidence type="ECO:0000313" key="5">
    <source>
        <dbReference type="Proteomes" id="UP001211907"/>
    </source>
</evidence>
<dbReference type="CDD" id="cd20805">
    <property type="entry name" value="C1_DGK_rpt2"/>
    <property type="match status" value="1"/>
</dbReference>
<feature type="compositionally biased region" description="Polar residues" evidence="1">
    <location>
        <begin position="1654"/>
        <end position="1667"/>
    </location>
</feature>
<feature type="domain" description="UDENN" evidence="3">
    <location>
        <begin position="176"/>
        <end position="764"/>
    </location>
</feature>
<evidence type="ECO:0000259" key="2">
    <source>
        <dbReference type="PROSITE" id="PS50081"/>
    </source>
</evidence>
<feature type="domain" description="Phorbol-ester/DAG-type" evidence="2">
    <location>
        <begin position="1074"/>
        <end position="1129"/>
    </location>
</feature>
<keyword evidence="5" id="KW-1185">Reference proteome</keyword>
<dbReference type="PROSITE" id="PS50081">
    <property type="entry name" value="ZF_DAG_PE_2"/>
    <property type="match status" value="1"/>
</dbReference>
<dbReference type="PANTHER" id="PTHR12296:SF21">
    <property type="entry name" value="DENN DOMAIN-CONTAINING PROTEIN 3"/>
    <property type="match status" value="1"/>
</dbReference>
<reference evidence="4" key="1">
    <citation type="submission" date="2020-05" db="EMBL/GenBank/DDBJ databases">
        <title>Phylogenomic resolution of chytrid fungi.</title>
        <authorList>
            <person name="Stajich J.E."/>
            <person name="Amses K."/>
            <person name="Simmons R."/>
            <person name="Seto K."/>
            <person name="Myers J."/>
            <person name="Bonds A."/>
            <person name="Quandt C.A."/>
            <person name="Barry K."/>
            <person name="Liu P."/>
            <person name="Grigoriev I."/>
            <person name="Longcore J.E."/>
            <person name="James T.Y."/>
        </authorList>
    </citation>
    <scope>NUCLEOTIDE SEQUENCE</scope>
    <source>
        <strain evidence="4">JEL0513</strain>
    </source>
</reference>
<dbReference type="InterPro" id="IPR043153">
    <property type="entry name" value="DENN_C"/>
</dbReference>
<dbReference type="EMBL" id="JADGJH010001030">
    <property type="protein sequence ID" value="KAJ3119716.1"/>
    <property type="molecule type" value="Genomic_DNA"/>
</dbReference>
<feature type="compositionally biased region" description="Pro residues" evidence="1">
    <location>
        <begin position="579"/>
        <end position="590"/>
    </location>
</feature>
<dbReference type="SMART" id="SM00799">
    <property type="entry name" value="DENN"/>
    <property type="match status" value="1"/>
</dbReference>
<feature type="region of interest" description="Disordered" evidence="1">
    <location>
        <begin position="1502"/>
        <end position="1674"/>
    </location>
</feature>